<dbReference type="KEGG" id="pbro:HOP40_34735"/>
<dbReference type="Pfam" id="PF18845">
    <property type="entry name" value="baeRF_family3"/>
    <property type="match status" value="1"/>
</dbReference>
<organism evidence="2 3">
    <name type="scientific">Pseudonocardia broussonetiae</name>
    <dbReference type="NCBI Taxonomy" id="2736640"/>
    <lineage>
        <taxon>Bacteria</taxon>
        <taxon>Bacillati</taxon>
        <taxon>Actinomycetota</taxon>
        <taxon>Actinomycetes</taxon>
        <taxon>Pseudonocardiales</taxon>
        <taxon>Pseudonocardiaceae</taxon>
        <taxon>Pseudonocardia</taxon>
    </lineage>
</organism>
<keyword evidence="2" id="KW-0614">Plasmid</keyword>
<evidence type="ECO:0000256" key="1">
    <source>
        <dbReference type="SAM" id="MobiDB-lite"/>
    </source>
</evidence>
<dbReference type="InterPro" id="IPR041289">
    <property type="entry name" value="Bact_RF_family3"/>
</dbReference>
<geneLocation type="plasmid" evidence="2 3">
    <name>unnamed1</name>
</geneLocation>
<dbReference type="Proteomes" id="UP000505377">
    <property type="component" value="Plasmid unnamed1"/>
</dbReference>
<evidence type="ECO:0000313" key="3">
    <source>
        <dbReference type="Proteomes" id="UP000505377"/>
    </source>
</evidence>
<name>A0A6M6JYD1_9PSEU</name>
<feature type="region of interest" description="Disordered" evidence="1">
    <location>
        <begin position="1"/>
        <end position="22"/>
    </location>
</feature>
<protein>
    <submittedName>
        <fullName evidence="2">Uncharacterized protein</fullName>
    </submittedName>
</protein>
<reference evidence="2 3" key="1">
    <citation type="submission" date="2020-05" db="EMBL/GenBank/DDBJ databases">
        <authorList>
            <person name="Mo P."/>
        </authorList>
    </citation>
    <scope>NUCLEOTIDE SEQUENCE [LARGE SCALE GENOMIC DNA]</scope>
    <source>
        <strain evidence="2 3">Gen01</strain>
        <plasmid evidence="2 3">unnamed1</plasmid>
    </source>
</reference>
<keyword evidence="3" id="KW-1185">Reference proteome</keyword>
<accession>A0A6M6JYD1</accession>
<dbReference type="RefSeq" id="WP_172169891.1">
    <property type="nucleotide sequence ID" value="NZ_CP053565.1"/>
</dbReference>
<proteinExistence type="predicted"/>
<sequence length="377" mass="40750">MSRVSSTARSTRPDRADAAAASATPVPLTAAAVLGLQGYRADPSVSLLLTTRPGPELDPADRMRLRALARQARERLSAHPEHGAGDRITDLLGALDAVVESVTGPVDRAVAVFASPARVARFDLPVQVLDRCVIDPTFATRDLVRALHRTPRHVVLLLAADRARLLDAPYGALAPVTHGFPRTDPGHQRGTPARESFLREVDKSLGAYLRLHPAPLVIAAAQPTLSAFQKISRNTRRLAGTLTGHHLDTPTEELQTRLRPVIEEYLLSRQAEALTVLVQRDDQGRAVHGITPAWLAARWERPEMLAVEQGYFQPARLSDGGNTLLPVDDIGQVGDPEVLDDAVDELIELVLARGGWVALLTDDTLPAGTRVALTLHP</sequence>
<gene>
    <name evidence="2" type="ORF">HOP40_34735</name>
</gene>
<evidence type="ECO:0000313" key="2">
    <source>
        <dbReference type="EMBL" id="QJY51141.1"/>
    </source>
</evidence>
<dbReference type="AlphaFoldDB" id="A0A6M6JYD1"/>
<dbReference type="EMBL" id="CP053565">
    <property type="protein sequence ID" value="QJY51141.1"/>
    <property type="molecule type" value="Genomic_DNA"/>
</dbReference>